<dbReference type="RefSeq" id="WP_289528167.1">
    <property type="nucleotide sequence ID" value="NZ_JAUDCK010000049.1"/>
</dbReference>
<reference evidence="1 2" key="2">
    <citation type="submission" date="2023-06" db="EMBL/GenBank/DDBJ databases">
        <authorList>
            <person name="Zeman M."/>
            <person name="Kubasova T."/>
            <person name="Jahodarova E."/>
            <person name="Nykrynova M."/>
            <person name="Rychlik I."/>
        </authorList>
    </citation>
    <scope>NUCLEOTIDE SEQUENCE [LARGE SCALE GENOMIC DNA]</scope>
    <source>
        <strain evidence="1 2">ET341</strain>
    </source>
</reference>
<sequence length="141" mass="17048">MREYENDQIEPSESVQLKLFELKEKLRVKVDLDATYYHIQHNGNTFDGDTCWIGYVDEENGNFTEIREFSEFAGIDVARYVEEDEIVINTVNDIFIYLNEYTRGYVRKDICERHMRYYLEPIYVTEEEQTKLYKYIESLYS</sequence>
<dbReference type="EMBL" id="JAUDCK010000049">
    <property type="protein sequence ID" value="MDM8196715.1"/>
    <property type="molecule type" value="Genomic_DNA"/>
</dbReference>
<evidence type="ECO:0000313" key="1">
    <source>
        <dbReference type="EMBL" id="MDM8196715.1"/>
    </source>
</evidence>
<accession>A0ABT7UKN8</accession>
<reference evidence="2" key="1">
    <citation type="submission" date="2023-06" db="EMBL/GenBank/DDBJ databases">
        <title>Identification and characterization of horizontal gene transfer across gut microbiota members of farm animals based on homology search.</title>
        <authorList>
            <person name="Zeman M."/>
            <person name="Kubasova T."/>
            <person name="Jahodarova E."/>
            <person name="Nykrynova M."/>
            <person name="Rychlik I."/>
        </authorList>
    </citation>
    <scope>NUCLEOTIDE SEQUENCE [LARGE SCALE GENOMIC DNA]</scope>
    <source>
        <strain evidence="2">ET341</strain>
    </source>
</reference>
<gene>
    <name evidence="1" type="ORF">QUV98_10340</name>
</gene>
<keyword evidence="2" id="KW-1185">Reference proteome</keyword>
<dbReference type="Proteomes" id="UP001529275">
    <property type="component" value="Unassembled WGS sequence"/>
</dbReference>
<proteinExistence type="predicted"/>
<evidence type="ECO:0000313" key="2">
    <source>
        <dbReference type="Proteomes" id="UP001529275"/>
    </source>
</evidence>
<protein>
    <submittedName>
        <fullName evidence="1">Uncharacterized protein</fullName>
    </submittedName>
</protein>
<name>A0ABT7UKN8_9FIRM</name>
<comment type="caution">
    <text evidence="1">The sequence shown here is derived from an EMBL/GenBank/DDBJ whole genome shotgun (WGS) entry which is preliminary data.</text>
</comment>
<organism evidence="1 2">
    <name type="scientific">Massilimicrobiota timonensis</name>
    <dbReference type="NCBI Taxonomy" id="1776392"/>
    <lineage>
        <taxon>Bacteria</taxon>
        <taxon>Bacillati</taxon>
        <taxon>Bacillota</taxon>
        <taxon>Erysipelotrichia</taxon>
        <taxon>Erysipelotrichales</taxon>
        <taxon>Erysipelotrichaceae</taxon>
        <taxon>Massilimicrobiota</taxon>
    </lineage>
</organism>